<protein>
    <submittedName>
        <fullName evidence="1">Uncharacterized protein</fullName>
    </submittedName>
</protein>
<dbReference type="AlphaFoldDB" id="A0A9D2DB49"/>
<gene>
    <name evidence="1" type="ORF">H9817_07770</name>
</gene>
<sequence>MAKGLDMRIDEFMAYDTAETPDTAERTVLKEWQKIAQSKIGHTAH</sequence>
<reference evidence="1" key="2">
    <citation type="submission" date="2021-04" db="EMBL/GenBank/DDBJ databases">
        <authorList>
            <person name="Gilroy R."/>
        </authorList>
    </citation>
    <scope>NUCLEOTIDE SEQUENCE</scope>
    <source>
        <strain evidence="1">ChiGjej1B1-13045</strain>
    </source>
</reference>
<reference evidence="1" key="1">
    <citation type="journal article" date="2021" name="PeerJ">
        <title>Extensive microbial diversity within the chicken gut microbiome revealed by metagenomics and culture.</title>
        <authorList>
            <person name="Gilroy R."/>
            <person name="Ravi A."/>
            <person name="Getino M."/>
            <person name="Pursley I."/>
            <person name="Horton D.L."/>
            <person name="Alikhan N.F."/>
            <person name="Baker D."/>
            <person name="Gharbi K."/>
            <person name="Hall N."/>
            <person name="Watson M."/>
            <person name="Adriaenssens E.M."/>
            <person name="Foster-Nyarko E."/>
            <person name="Jarju S."/>
            <person name="Secka A."/>
            <person name="Antonio M."/>
            <person name="Oren A."/>
            <person name="Chaudhuri R.R."/>
            <person name="La Ragione R."/>
            <person name="Hildebrand F."/>
            <person name="Pallen M.J."/>
        </authorList>
    </citation>
    <scope>NUCLEOTIDE SEQUENCE</scope>
    <source>
        <strain evidence="1">ChiGjej1B1-13045</strain>
    </source>
</reference>
<evidence type="ECO:0000313" key="2">
    <source>
        <dbReference type="Proteomes" id="UP000824017"/>
    </source>
</evidence>
<proteinExistence type="predicted"/>
<name>A0A9D2DB49_9FIRM</name>
<dbReference type="EMBL" id="DXCD01000205">
    <property type="protein sequence ID" value="HIZ13806.1"/>
    <property type="molecule type" value="Genomic_DNA"/>
</dbReference>
<comment type="caution">
    <text evidence="1">The sequence shown here is derived from an EMBL/GenBank/DDBJ whole genome shotgun (WGS) entry which is preliminary data.</text>
</comment>
<accession>A0A9D2DB49</accession>
<evidence type="ECO:0000313" key="1">
    <source>
        <dbReference type="EMBL" id="HIZ13806.1"/>
    </source>
</evidence>
<dbReference type="Proteomes" id="UP000824017">
    <property type="component" value="Unassembled WGS sequence"/>
</dbReference>
<organism evidence="1 2">
    <name type="scientific">Candidatus Mediterraneibacter stercorigallinarum</name>
    <dbReference type="NCBI Taxonomy" id="2838686"/>
    <lineage>
        <taxon>Bacteria</taxon>
        <taxon>Bacillati</taxon>
        <taxon>Bacillota</taxon>
        <taxon>Clostridia</taxon>
        <taxon>Lachnospirales</taxon>
        <taxon>Lachnospiraceae</taxon>
        <taxon>Mediterraneibacter</taxon>
    </lineage>
</organism>